<accession>A0A2G8K1Y8</accession>
<evidence type="ECO:0000313" key="5">
    <source>
        <dbReference type="Proteomes" id="UP000230750"/>
    </source>
</evidence>
<keyword evidence="1" id="KW-0175">Coiled coil</keyword>
<dbReference type="PANTHER" id="PTHR46888">
    <property type="entry name" value="ZINC KNUCKLE DOMAINCONTAINING PROTEIN-RELATED"/>
    <property type="match status" value="1"/>
</dbReference>
<protein>
    <recommendedName>
        <fullName evidence="3">SCAN box domain-containing protein</fullName>
    </recommendedName>
</protein>
<sequence length="266" mass="30703">MPLLTLGMMARILKSIVSQNNVYKKEENEEKERQIELEFNAKKKLIEAQEKVEQEKANQLEIQLEIQKSKQAEAGNNGYGGNSQTSKGRAPKLPSFNQDRDDIDAYLHRFELYATSQKWNKTTEWATNLGALLQGDALLEYSSLSLQDAINYDKVKTAVLKAYHLTTDGFRKRFREVKPTENETGSRFVTRLTNYLQRWMELEEVGNFLQMQDLILREQFVNCCSKDHATLLKESKPATITGMAKLSDQLSDEIVLRNKRWLSCQK</sequence>
<dbReference type="InterPro" id="IPR038269">
    <property type="entry name" value="SCAN_sf"/>
</dbReference>
<reference evidence="4 5" key="1">
    <citation type="journal article" date="2017" name="PLoS Biol.">
        <title>The sea cucumber genome provides insights into morphological evolution and visceral regeneration.</title>
        <authorList>
            <person name="Zhang X."/>
            <person name="Sun L."/>
            <person name="Yuan J."/>
            <person name="Sun Y."/>
            <person name="Gao Y."/>
            <person name="Zhang L."/>
            <person name="Li S."/>
            <person name="Dai H."/>
            <person name="Hamel J.F."/>
            <person name="Liu C."/>
            <person name="Yu Y."/>
            <person name="Liu S."/>
            <person name="Lin W."/>
            <person name="Guo K."/>
            <person name="Jin S."/>
            <person name="Xu P."/>
            <person name="Storey K.B."/>
            <person name="Huan P."/>
            <person name="Zhang T."/>
            <person name="Zhou Y."/>
            <person name="Zhang J."/>
            <person name="Lin C."/>
            <person name="Li X."/>
            <person name="Xing L."/>
            <person name="Huo D."/>
            <person name="Sun M."/>
            <person name="Wang L."/>
            <person name="Mercier A."/>
            <person name="Li F."/>
            <person name="Yang H."/>
            <person name="Xiang J."/>
        </authorList>
    </citation>
    <scope>NUCLEOTIDE SEQUENCE [LARGE SCALE GENOMIC DNA]</scope>
    <source>
        <strain evidence="4">Shaxun</strain>
        <tissue evidence="4">Muscle</tissue>
    </source>
</reference>
<name>A0A2G8K1Y8_STIJA</name>
<keyword evidence="5" id="KW-1185">Reference proteome</keyword>
<organism evidence="4 5">
    <name type="scientific">Stichopus japonicus</name>
    <name type="common">Sea cucumber</name>
    <dbReference type="NCBI Taxonomy" id="307972"/>
    <lineage>
        <taxon>Eukaryota</taxon>
        <taxon>Metazoa</taxon>
        <taxon>Echinodermata</taxon>
        <taxon>Eleutherozoa</taxon>
        <taxon>Echinozoa</taxon>
        <taxon>Holothuroidea</taxon>
        <taxon>Aspidochirotacea</taxon>
        <taxon>Aspidochirotida</taxon>
        <taxon>Stichopodidae</taxon>
        <taxon>Apostichopus</taxon>
    </lineage>
</organism>
<dbReference type="PANTHER" id="PTHR46888:SF1">
    <property type="entry name" value="RIBONUCLEASE H"/>
    <property type="match status" value="1"/>
</dbReference>
<evidence type="ECO:0000259" key="3">
    <source>
        <dbReference type="Pfam" id="PF02023"/>
    </source>
</evidence>
<dbReference type="STRING" id="307972.A0A2G8K1Y8"/>
<dbReference type="Pfam" id="PF02023">
    <property type="entry name" value="SCAN"/>
    <property type="match status" value="1"/>
</dbReference>
<proteinExistence type="predicted"/>
<comment type="caution">
    <text evidence="4">The sequence shown here is derived from an EMBL/GenBank/DDBJ whole genome shotgun (WGS) entry which is preliminary data.</text>
</comment>
<dbReference type="Gene3D" id="1.10.4020.10">
    <property type="entry name" value="DNA breaking-rejoining enzymes"/>
    <property type="match status" value="1"/>
</dbReference>
<evidence type="ECO:0000313" key="4">
    <source>
        <dbReference type="EMBL" id="PIK42012.1"/>
    </source>
</evidence>
<dbReference type="EMBL" id="MRZV01000968">
    <property type="protein sequence ID" value="PIK42012.1"/>
    <property type="molecule type" value="Genomic_DNA"/>
</dbReference>
<dbReference type="AlphaFoldDB" id="A0A2G8K1Y8"/>
<feature type="region of interest" description="Disordered" evidence="2">
    <location>
        <begin position="71"/>
        <end position="95"/>
    </location>
</feature>
<gene>
    <name evidence="4" type="ORF">BSL78_21134</name>
</gene>
<evidence type="ECO:0000256" key="1">
    <source>
        <dbReference type="SAM" id="Coils"/>
    </source>
</evidence>
<evidence type="ECO:0000256" key="2">
    <source>
        <dbReference type="SAM" id="MobiDB-lite"/>
    </source>
</evidence>
<dbReference type="Proteomes" id="UP000230750">
    <property type="component" value="Unassembled WGS sequence"/>
</dbReference>
<feature type="coiled-coil region" evidence="1">
    <location>
        <begin position="38"/>
        <end position="65"/>
    </location>
</feature>
<feature type="domain" description="SCAN box" evidence="3">
    <location>
        <begin position="169"/>
        <end position="252"/>
    </location>
</feature>
<dbReference type="OrthoDB" id="8917677at2759"/>
<dbReference type="InterPro" id="IPR003309">
    <property type="entry name" value="SCAN_dom"/>
</dbReference>
<dbReference type="SUPFAM" id="SSF47353">
    <property type="entry name" value="Retrovirus capsid dimerization domain-like"/>
    <property type="match status" value="1"/>
</dbReference>